<keyword evidence="2 5" id="KW-0812">Transmembrane</keyword>
<dbReference type="Proteomes" id="UP001369247">
    <property type="component" value="Unassembled WGS sequence"/>
</dbReference>
<dbReference type="GeneID" id="75107398"/>
<reference evidence="8" key="1">
    <citation type="submission" date="2022-09" db="EMBL/GenBank/DDBJ databases">
        <title>Characterization of three MwoI isoschizomers from sequenced genome and metagenomes.</title>
        <authorList>
            <person name="Fomenkov A."/>
            <person name="Xu S.Y."/>
            <person name="Roberts R.J."/>
        </authorList>
    </citation>
    <scope>NUCLEOTIDE SEQUENCE</scope>
    <source>
        <strain evidence="8">DSM 2970</strain>
    </source>
</reference>
<evidence type="ECO:0000256" key="4">
    <source>
        <dbReference type="ARBA" id="ARBA00023136"/>
    </source>
</evidence>
<comment type="subcellular location">
    <subcellularLocation>
        <location evidence="1">Membrane</location>
        <topology evidence="1">Multi-pass membrane protein</topology>
    </subcellularLocation>
</comment>
<feature type="transmembrane region" description="Helical" evidence="5">
    <location>
        <begin position="262"/>
        <end position="284"/>
    </location>
</feature>
<evidence type="ECO:0000313" key="9">
    <source>
        <dbReference type="Proteomes" id="UP001369247"/>
    </source>
</evidence>
<feature type="transmembrane region" description="Helical" evidence="5">
    <location>
        <begin position="183"/>
        <end position="205"/>
    </location>
</feature>
<keyword evidence="4 5" id="KW-0472">Membrane</keyword>
<feature type="transmembrane region" description="Helical" evidence="5">
    <location>
        <begin position="296"/>
        <end position="315"/>
    </location>
</feature>
<dbReference type="Pfam" id="PF12698">
    <property type="entry name" value="ABC2_membrane_3"/>
    <property type="match status" value="1"/>
</dbReference>
<feature type="transmembrane region" description="Helical" evidence="5">
    <location>
        <begin position="235"/>
        <end position="256"/>
    </location>
</feature>
<sequence>MKFLALSKKEALDMLSNRLYILLVLVQVIILLGAYGLAAASSVAADPQLIDTWGGGRFLRIGLDVDEKGSLLDESLRREGLNVSYYSVEDGRRALGSKILAFVYLKGGDIAVEADTSSVFYTVMSEKLRRATSDYARRKQFREAGLPASMISALENPVNLKVVPRNREGYRPLVLESSYFVEIMYGFIVPFILFLPFFLGSNMVTDSIVGEKERKTFEVLLMTPLPDTLIILGKIIPPLMFSFLQGMLWIIILSALKVPIYNIPLILVLLLFTGLAFTGVGMFISTLADSTKEANSAITVALFFATFILFVPLFMDMGPLTDLVPMIPSYVLVRLSSCPHCGPEALISMVPSGVASILIFAASIVSFRREGVIRL</sequence>
<dbReference type="EMBL" id="CP104550">
    <property type="protein sequence ID" value="UXH31664.1"/>
    <property type="molecule type" value="Genomic_DNA"/>
</dbReference>
<name>A0A9E7RWB5_METWO</name>
<keyword evidence="3 5" id="KW-1133">Transmembrane helix</keyword>
<evidence type="ECO:0000256" key="2">
    <source>
        <dbReference type="ARBA" id="ARBA00022692"/>
    </source>
</evidence>
<evidence type="ECO:0000313" key="8">
    <source>
        <dbReference type="EMBL" id="UXH31664.1"/>
    </source>
</evidence>
<dbReference type="GeneID" id="58979412"/>
<evidence type="ECO:0000313" key="7">
    <source>
        <dbReference type="EMBL" id="MEJ8541983.1"/>
    </source>
</evidence>
<dbReference type="RefSeq" id="WP_074359595.1">
    <property type="nucleotide sequence ID" value="NZ_CP104550.1"/>
</dbReference>
<dbReference type="KEGG" id="mwo:MWSIV6_1753"/>
<gene>
    <name evidence="8" type="ORF">N5910_09060</name>
    <name evidence="7" type="ORF">U2150_00505</name>
</gene>
<protein>
    <submittedName>
        <fullName evidence="8">ABC transporter permease</fullName>
    </submittedName>
</protein>
<evidence type="ECO:0000256" key="1">
    <source>
        <dbReference type="ARBA" id="ARBA00004141"/>
    </source>
</evidence>
<dbReference type="GO" id="GO:0016020">
    <property type="term" value="C:membrane"/>
    <property type="evidence" value="ECO:0007669"/>
    <property type="project" value="UniProtKB-SubCell"/>
</dbReference>
<dbReference type="EMBL" id="JAXUHJ010000003">
    <property type="protein sequence ID" value="MEJ8541983.1"/>
    <property type="molecule type" value="Genomic_DNA"/>
</dbReference>
<dbReference type="Proteomes" id="UP001065373">
    <property type="component" value="Chromosome"/>
</dbReference>
<evidence type="ECO:0000256" key="5">
    <source>
        <dbReference type="SAM" id="Phobius"/>
    </source>
</evidence>
<dbReference type="GO" id="GO:0140359">
    <property type="term" value="F:ABC-type transporter activity"/>
    <property type="evidence" value="ECO:0007669"/>
    <property type="project" value="InterPro"/>
</dbReference>
<organism evidence="8">
    <name type="scientific">Methanothermobacter wolfeii</name>
    <name type="common">Methanobacterium wolfei</name>
    <dbReference type="NCBI Taxonomy" id="145261"/>
    <lineage>
        <taxon>Archaea</taxon>
        <taxon>Methanobacteriati</taxon>
        <taxon>Methanobacteriota</taxon>
        <taxon>Methanomada group</taxon>
        <taxon>Methanobacteria</taxon>
        <taxon>Methanobacteriales</taxon>
        <taxon>Methanobacteriaceae</taxon>
        <taxon>Methanothermobacter</taxon>
    </lineage>
</organism>
<feature type="transmembrane region" description="Helical" evidence="5">
    <location>
        <begin position="345"/>
        <end position="367"/>
    </location>
</feature>
<accession>A0A9E7RWB5</accession>
<keyword evidence="9" id="KW-1185">Reference proteome</keyword>
<evidence type="ECO:0000256" key="3">
    <source>
        <dbReference type="ARBA" id="ARBA00022989"/>
    </source>
</evidence>
<dbReference type="AlphaFoldDB" id="A0A9E7RWB5"/>
<dbReference type="PANTHER" id="PTHR43471">
    <property type="entry name" value="ABC TRANSPORTER PERMEASE"/>
    <property type="match status" value="1"/>
</dbReference>
<reference evidence="7 9" key="2">
    <citation type="submission" date="2023-12" db="EMBL/GenBank/DDBJ databases">
        <title>Phenotypic and Genomic Characterization of Methanothermobacter wolfeii Strain BSEL, a CO2-Capturing Archaeon with Minimal Nutrient Requirements.</title>
        <authorList>
            <person name="Ale Enriquez F."/>
            <person name="Ahring B.K."/>
        </authorList>
    </citation>
    <scope>NUCLEOTIDE SEQUENCE [LARGE SCALE GENOMIC DNA]</scope>
    <source>
        <strain evidence="7 9">BSEL-1</strain>
    </source>
</reference>
<evidence type="ECO:0000259" key="6">
    <source>
        <dbReference type="Pfam" id="PF12698"/>
    </source>
</evidence>
<feature type="domain" description="ABC-2 type transporter transmembrane" evidence="6">
    <location>
        <begin position="23"/>
        <end position="333"/>
    </location>
</feature>
<proteinExistence type="predicted"/>
<dbReference type="InterPro" id="IPR013525">
    <property type="entry name" value="ABC2_TM"/>
</dbReference>